<name>A0A495W4C0_9PSEU</name>
<feature type="transmembrane region" description="Helical" evidence="2">
    <location>
        <begin position="43"/>
        <end position="67"/>
    </location>
</feature>
<sequence length="312" mass="33108">MWENEQQLRDALRTEVGGPAPAARTDLAEVLRRGRRGVLVRRAGAVVGVLVVVGVVGFGATTLGTFAGSSDPASGDTVPTSSARPHVWTTLNRAAQQPYGTYAPGASAPPPTDRQLQNTQLCSVVEDERSTEWLLPAPSPDVLRAWETAVGKAAAPAQAGPPRSHLFPADKEKNPASVDGHTHWIDVADQAGTGSVDLERGRTGLSPEAAADADLFAVGNCLPPRRAVRPNGVVLQLYEVRASEPFQSLTQALRVYAPSGDVYRITVRNFGSPDFHPRADHRAFQRTGPGRATLPLTEEALTRIGLAVADAL</sequence>
<organism evidence="3 4">
    <name type="scientific">Saccharothrix australiensis</name>
    <dbReference type="NCBI Taxonomy" id="2072"/>
    <lineage>
        <taxon>Bacteria</taxon>
        <taxon>Bacillati</taxon>
        <taxon>Actinomycetota</taxon>
        <taxon>Actinomycetes</taxon>
        <taxon>Pseudonocardiales</taxon>
        <taxon>Pseudonocardiaceae</taxon>
        <taxon>Saccharothrix</taxon>
    </lineage>
</organism>
<proteinExistence type="predicted"/>
<dbReference type="RefSeq" id="WP_121007192.1">
    <property type="nucleotide sequence ID" value="NZ_RBXO01000001.1"/>
</dbReference>
<evidence type="ECO:0000313" key="3">
    <source>
        <dbReference type="EMBL" id="RKT55503.1"/>
    </source>
</evidence>
<keyword evidence="2" id="KW-1133">Transmembrane helix</keyword>
<keyword evidence="2" id="KW-0812">Transmembrane</keyword>
<dbReference type="OrthoDB" id="3695687at2"/>
<evidence type="ECO:0000256" key="2">
    <source>
        <dbReference type="SAM" id="Phobius"/>
    </source>
</evidence>
<dbReference type="AlphaFoldDB" id="A0A495W4C0"/>
<keyword evidence="2" id="KW-0472">Membrane</keyword>
<feature type="region of interest" description="Disordered" evidence="1">
    <location>
        <begin position="65"/>
        <end position="85"/>
    </location>
</feature>
<accession>A0A495W4C0</accession>
<comment type="caution">
    <text evidence="3">The sequence shown here is derived from an EMBL/GenBank/DDBJ whole genome shotgun (WGS) entry which is preliminary data.</text>
</comment>
<protein>
    <submittedName>
        <fullName evidence="3">Uncharacterized protein</fullName>
    </submittedName>
</protein>
<reference evidence="3 4" key="1">
    <citation type="submission" date="2018-10" db="EMBL/GenBank/DDBJ databases">
        <title>Sequencing the genomes of 1000 actinobacteria strains.</title>
        <authorList>
            <person name="Klenk H.-P."/>
        </authorList>
    </citation>
    <scope>NUCLEOTIDE SEQUENCE [LARGE SCALE GENOMIC DNA]</scope>
    <source>
        <strain evidence="3 4">DSM 43800</strain>
    </source>
</reference>
<feature type="compositionally biased region" description="Basic and acidic residues" evidence="1">
    <location>
        <begin position="1"/>
        <end position="13"/>
    </location>
</feature>
<feature type="region of interest" description="Disordered" evidence="1">
    <location>
        <begin position="1"/>
        <end position="20"/>
    </location>
</feature>
<keyword evidence="4" id="KW-1185">Reference proteome</keyword>
<dbReference type="Proteomes" id="UP000282084">
    <property type="component" value="Unassembled WGS sequence"/>
</dbReference>
<evidence type="ECO:0000313" key="4">
    <source>
        <dbReference type="Proteomes" id="UP000282084"/>
    </source>
</evidence>
<gene>
    <name evidence="3" type="ORF">C8E97_4172</name>
</gene>
<evidence type="ECO:0000256" key="1">
    <source>
        <dbReference type="SAM" id="MobiDB-lite"/>
    </source>
</evidence>
<dbReference type="EMBL" id="RBXO01000001">
    <property type="protein sequence ID" value="RKT55503.1"/>
    <property type="molecule type" value="Genomic_DNA"/>
</dbReference>